<organism evidence="1 2">
    <name type="scientific">Citrobacter koseri (strain ATCC BAA-895 / CDC 4225-83 / SGSC4696)</name>
    <dbReference type="NCBI Taxonomy" id="290338"/>
    <lineage>
        <taxon>Bacteria</taxon>
        <taxon>Pseudomonadati</taxon>
        <taxon>Pseudomonadota</taxon>
        <taxon>Gammaproteobacteria</taxon>
        <taxon>Enterobacterales</taxon>
        <taxon>Enterobacteriaceae</taxon>
        <taxon>Citrobacter</taxon>
    </lineage>
</organism>
<gene>
    <name evidence="1" type="ordered locus">CKO_01089</name>
</gene>
<accession>A8AFG9</accession>
<dbReference type="Proteomes" id="UP000008148">
    <property type="component" value="Chromosome"/>
</dbReference>
<reference evidence="1 2" key="1">
    <citation type="submission" date="2007-08" db="EMBL/GenBank/DDBJ databases">
        <authorList>
            <consortium name="The Citrobacter koseri Genome Sequencing Project"/>
            <person name="McClelland M."/>
            <person name="Sanderson E.K."/>
            <person name="Porwollik S."/>
            <person name="Spieth J."/>
            <person name="Clifton W.S."/>
            <person name="Latreille P."/>
            <person name="Courtney L."/>
            <person name="Wang C."/>
            <person name="Pepin K."/>
            <person name="Bhonagiri V."/>
            <person name="Nash W."/>
            <person name="Johnson M."/>
            <person name="Thiruvilangam P."/>
            <person name="Wilson R."/>
        </authorList>
    </citation>
    <scope>NUCLEOTIDE SEQUENCE [LARGE SCALE GENOMIC DNA]</scope>
    <source>
        <strain evidence="2">ATCC BAA-895 / CDC 4225-83 / SGSC4696</strain>
    </source>
</reference>
<evidence type="ECO:0000313" key="1">
    <source>
        <dbReference type="EMBL" id="ABV12232.1"/>
    </source>
</evidence>
<dbReference type="KEGG" id="cko:CKO_01089"/>
<proteinExistence type="predicted"/>
<keyword evidence="2" id="KW-1185">Reference proteome</keyword>
<dbReference type="EMBL" id="CP000822">
    <property type="protein sequence ID" value="ABV12232.1"/>
    <property type="molecule type" value="Genomic_DNA"/>
</dbReference>
<sequence length="51" mass="5768">MCAIRPIDFYRCIMSPNMMLARTRPLPFQQGPFFALFMPDGGCALSGLRDL</sequence>
<dbReference type="HOGENOM" id="CLU_3097097_0_0_6"/>
<evidence type="ECO:0000313" key="2">
    <source>
        <dbReference type="Proteomes" id="UP000008148"/>
    </source>
</evidence>
<dbReference type="AlphaFoldDB" id="A8AFG9"/>
<name>A8AFG9_CITK8</name>
<dbReference type="STRING" id="290338.CKO_01089"/>
<protein>
    <submittedName>
        <fullName evidence="1">Uncharacterized protein</fullName>
    </submittedName>
</protein>